<dbReference type="InterPro" id="IPR036514">
    <property type="entry name" value="SGNH_hydro_sf"/>
</dbReference>
<sequence length="654" mass="72010">MRSFLQLLSLAAGLSQATATPVLSRATGASKNLIVFGDSYSTVGFWPGGDLPSAGSPLGNPALPGQTTANGLNWVGQLTSVLNTSTILTYDFAVTGATVDKEIVSTYAQYCVDDQVAQYKEYVADKITSAETLVAIWIGINDLGEPFWEKSAAPVEKTMDRYFELLKTLSEAGLKNFALLTVPPFADQIPAMIGQSESDLNTLRADIIAYNKALTERAATFSNSSSGIEVTVFDTKPTFDTAVKNFKEYGAKDATCYGGNDCLWTDTYHAGVAIHKALAKNFAEGVGHLAEPACEVRAPHVPITTYNFIPHLIFIAVDIMADPVSTADPVALEVDEADTDTTSDTDSLGSIDGSSTSSITSSILKYRQENGRTYHAYKDGQYVIPNDEQEQDRLDLQHHLFLLTFDDKLYLSPAGREGRQLHNVLDVGTGTGLWAMDFADEHPSASVIGIDLSPIQSPFVPPNLSFQVDDIEEPWTFHVKFDFIYSRMMTASIADWPGFFAKAYDNLSPGGWIELADIYPITSDDGTLAKDSATHEWVTRLLDGTKTIGRPFDGADKYKEQLETQGFQNVQQVVFKWPQNTWPRDKRHKELGAWNLENISSGLEGLSSAVYTRVLGWSKQELDVLLAKVRREMKDKTIHSYWPIYVVYGQKPDK</sequence>
<feature type="chain" id="PRO_5034673011" evidence="2">
    <location>
        <begin position="20"/>
        <end position="654"/>
    </location>
</feature>
<dbReference type="PANTHER" id="PTHR43591">
    <property type="entry name" value="METHYLTRANSFERASE"/>
    <property type="match status" value="1"/>
</dbReference>
<reference evidence="3 4" key="1">
    <citation type="submission" date="2020-05" db="EMBL/GenBank/DDBJ databases">
        <title>Identification and distribution of gene clusters putatively required for synthesis of sphingolipid metabolism inhibitors in phylogenetically diverse species of the filamentous fungus Fusarium.</title>
        <authorList>
            <person name="Kim H.-S."/>
            <person name="Busman M."/>
            <person name="Brown D.W."/>
            <person name="Divon H."/>
            <person name="Uhlig S."/>
            <person name="Proctor R.H."/>
        </authorList>
    </citation>
    <scope>NUCLEOTIDE SEQUENCE [LARGE SCALE GENOMIC DNA]</scope>
    <source>
        <strain evidence="3 4">NRRL 25311</strain>
    </source>
</reference>
<comment type="caution">
    <text evidence="3">The sequence shown here is derived from an EMBL/GenBank/DDBJ whole genome shotgun (WGS) entry which is preliminary data.</text>
</comment>
<keyword evidence="2" id="KW-0732">Signal</keyword>
<name>A0A8H5XC89_9HYPO</name>
<proteinExistence type="inferred from homology"/>
<dbReference type="InterPro" id="IPR029063">
    <property type="entry name" value="SAM-dependent_MTases_sf"/>
</dbReference>
<dbReference type="Pfam" id="PF00657">
    <property type="entry name" value="Lipase_GDSL"/>
    <property type="match status" value="1"/>
</dbReference>
<comment type="similarity">
    <text evidence="1">Belongs to the methyltransferase superfamily. LaeA methyltransferase family.</text>
</comment>
<dbReference type="Gene3D" id="3.40.50.1110">
    <property type="entry name" value="SGNH hydrolase"/>
    <property type="match status" value="1"/>
</dbReference>
<dbReference type="GO" id="GO:0008168">
    <property type="term" value="F:methyltransferase activity"/>
    <property type="evidence" value="ECO:0007669"/>
    <property type="project" value="UniProtKB-KW"/>
</dbReference>
<evidence type="ECO:0000313" key="4">
    <source>
        <dbReference type="Proteomes" id="UP000562682"/>
    </source>
</evidence>
<dbReference type="PANTHER" id="PTHR43591:SF31">
    <property type="entry name" value="LAEA-LIKE, PUTATIVE (AFU_ORTHOLOGUE AFUA_8G01930)-RELATED"/>
    <property type="match status" value="1"/>
</dbReference>
<gene>
    <name evidence="3" type="ORF">FDENT_3898</name>
</gene>
<dbReference type="GO" id="GO:0016788">
    <property type="term" value="F:hydrolase activity, acting on ester bonds"/>
    <property type="evidence" value="ECO:0007669"/>
    <property type="project" value="InterPro"/>
</dbReference>
<protein>
    <submittedName>
        <fullName evidence="3">Methyltransferase</fullName>
    </submittedName>
</protein>
<dbReference type="GO" id="GO:0032259">
    <property type="term" value="P:methylation"/>
    <property type="evidence" value="ECO:0007669"/>
    <property type="project" value="UniProtKB-KW"/>
</dbReference>
<dbReference type="InterPro" id="IPR001087">
    <property type="entry name" value="GDSL"/>
</dbReference>
<dbReference type="EMBL" id="JAAOAK010000088">
    <property type="protein sequence ID" value="KAF5690514.1"/>
    <property type="molecule type" value="Genomic_DNA"/>
</dbReference>
<dbReference type="AlphaFoldDB" id="A0A8H5XC89"/>
<feature type="signal peptide" evidence="2">
    <location>
        <begin position="1"/>
        <end position="19"/>
    </location>
</feature>
<keyword evidence="3" id="KW-0808">Transferase</keyword>
<dbReference type="CDD" id="cd02440">
    <property type="entry name" value="AdoMet_MTases"/>
    <property type="match status" value="1"/>
</dbReference>
<dbReference type="Gene3D" id="3.40.50.150">
    <property type="entry name" value="Vaccinia Virus protein VP39"/>
    <property type="match status" value="1"/>
</dbReference>
<dbReference type="SUPFAM" id="SSF52266">
    <property type="entry name" value="SGNH hydrolase"/>
    <property type="match status" value="1"/>
</dbReference>
<dbReference type="SUPFAM" id="SSF53335">
    <property type="entry name" value="S-adenosyl-L-methionine-dependent methyltransferases"/>
    <property type="match status" value="1"/>
</dbReference>
<keyword evidence="3" id="KW-0489">Methyltransferase</keyword>
<dbReference type="Pfam" id="PF13489">
    <property type="entry name" value="Methyltransf_23"/>
    <property type="match status" value="1"/>
</dbReference>
<evidence type="ECO:0000256" key="1">
    <source>
        <dbReference type="ARBA" id="ARBA00038158"/>
    </source>
</evidence>
<organism evidence="3 4">
    <name type="scientific">Fusarium denticulatum</name>
    <dbReference type="NCBI Taxonomy" id="48507"/>
    <lineage>
        <taxon>Eukaryota</taxon>
        <taxon>Fungi</taxon>
        <taxon>Dikarya</taxon>
        <taxon>Ascomycota</taxon>
        <taxon>Pezizomycotina</taxon>
        <taxon>Sordariomycetes</taxon>
        <taxon>Hypocreomycetidae</taxon>
        <taxon>Hypocreales</taxon>
        <taxon>Nectriaceae</taxon>
        <taxon>Fusarium</taxon>
        <taxon>Fusarium fujikuroi species complex</taxon>
    </lineage>
</organism>
<dbReference type="CDD" id="cd01846">
    <property type="entry name" value="fatty_acyltransferase_like"/>
    <property type="match status" value="1"/>
</dbReference>
<accession>A0A8H5XC89</accession>
<keyword evidence="4" id="KW-1185">Reference proteome</keyword>
<dbReference type="Proteomes" id="UP000562682">
    <property type="component" value="Unassembled WGS sequence"/>
</dbReference>
<evidence type="ECO:0000313" key="3">
    <source>
        <dbReference type="EMBL" id="KAF5690514.1"/>
    </source>
</evidence>
<evidence type="ECO:0000256" key="2">
    <source>
        <dbReference type="SAM" id="SignalP"/>
    </source>
</evidence>